<dbReference type="PANTHER" id="PTHR24413">
    <property type="entry name" value="SPECKLE-TYPE POZ PROTEIN"/>
    <property type="match status" value="1"/>
</dbReference>
<keyword evidence="5" id="KW-1185">Reference proteome</keyword>
<evidence type="ECO:0000313" key="4">
    <source>
        <dbReference type="EMBL" id="OAE29728.1"/>
    </source>
</evidence>
<name>A0A176W9B9_MARPO</name>
<proteinExistence type="predicted"/>
<reference evidence="4 5" key="1">
    <citation type="submission" date="2016-03" db="EMBL/GenBank/DDBJ databases">
        <title>Mechanisms controlling the formation of the plant cell surface in tip-growing cells are functionally conserved among land plants.</title>
        <authorList>
            <person name="Honkanen S."/>
            <person name="Jones V.A."/>
            <person name="Morieri G."/>
            <person name="Champion C."/>
            <person name="Hetherington A.J."/>
            <person name="Kelly S."/>
            <person name="Saint-Marcoux D."/>
            <person name="Proust H."/>
            <person name="Prescott H."/>
            <person name="Dolan L."/>
        </authorList>
    </citation>
    <scope>NUCLEOTIDE SEQUENCE [LARGE SCALE GENOMIC DNA]</scope>
    <source>
        <strain evidence="5">cv. Tak-1 and cv. Tak-2</strain>
        <tissue evidence="4">Whole gametophyte</tissue>
    </source>
</reference>
<evidence type="ECO:0000256" key="1">
    <source>
        <dbReference type="ARBA" id="ARBA00004906"/>
    </source>
</evidence>
<evidence type="ECO:0000313" key="6">
    <source>
        <dbReference type="Proteomes" id="UP001162541"/>
    </source>
</evidence>
<dbReference type="AlphaFoldDB" id="A0A176W9B9"/>
<evidence type="ECO:0000313" key="3">
    <source>
        <dbReference type="EMBL" id="BBN10359.1"/>
    </source>
</evidence>
<protein>
    <recommendedName>
        <fullName evidence="2">BTB domain-containing protein</fullName>
    </recommendedName>
</protein>
<dbReference type="SUPFAM" id="SSF54695">
    <property type="entry name" value="POZ domain"/>
    <property type="match status" value="1"/>
</dbReference>
<dbReference type="Proteomes" id="UP000077202">
    <property type="component" value="Unassembled WGS sequence"/>
</dbReference>
<dbReference type="PROSITE" id="PS50097">
    <property type="entry name" value="BTB"/>
    <property type="match status" value="1"/>
</dbReference>
<dbReference type="InterPro" id="IPR000210">
    <property type="entry name" value="BTB/POZ_dom"/>
</dbReference>
<sequence length="239" mass="26702">MASFAHSHFLNPSTSTSQSACTCGSFVAGPFNNFQCRCAERRGVANMNTELKAKLKFLQSFEPGPMSDSFRGDLKLMGSDNIPVYAHRFIMSGKSPVFKKMFETEMEEKETGVVKIVDFTAPVLRAMVNFCYTAEIAFSITAPAEEVLKVAHKYDIPELKIVSEDELSRGFTTNNICLRLWLASMYGSKKLETEASKYVKDNFETIFPIIRKQIVPGSFGFSFQKGQSLWELSKSSIGS</sequence>
<gene>
    <name evidence="4" type="ORF">AXG93_3884s1240</name>
    <name evidence="3" type="ORF">Mp_5g02920</name>
</gene>
<comment type="pathway">
    <text evidence="1">Protein modification; protein ubiquitination.</text>
</comment>
<dbReference type="EMBL" id="LVLJ01001430">
    <property type="protein sequence ID" value="OAE29728.1"/>
    <property type="molecule type" value="Genomic_DNA"/>
</dbReference>
<evidence type="ECO:0000313" key="5">
    <source>
        <dbReference type="Proteomes" id="UP000077202"/>
    </source>
</evidence>
<reference evidence="3" key="2">
    <citation type="journal article" date="2019" name="Curr. Biol.">
        <title>Chromatin organization in early land plants reveals an ancestral association between H3K27me3, transposons, and constitutive heterochromatin.</title>
        <authorList>
            <person name="Montgomery S.A."/>
            <person name="Tanizawa Y."/>
            <person name="Galik B."/>
            <person name="Wang N."/>
            <person name="Ito T."/>
            <person name="Mochizuki T."/>
            <person name="Akimcheva S."/>
            <person name="Bowman J."/>
            <person name="Cognat V."/>
            <person name="Drouard L."/>
            <person name="Ekker H."/>
            <person name="Houng S."/>
            <person name="Kohchi T."/>
            <person name="Lin S."/>
            <person name="Liu L.D."/>
            <person name="Nakamura Y."/>
            <person name="Valeeva L.R."/>
            <person name="Shakirov E.V."/>
            <person name="Shippen D.E."/>
            <person name="Wei W."/>
            <person name="Yagura M."/>
            <person name="Yamaoka S."/>
            <person name="Yamato K.T."/>
            <person name="Liu C."/>
            <person name="Berger F."/>
        </authorList>
    </citation>
    <scope>NUCLEOTIDE SEQUENCE [LARGE SCALE GENOMIC DNA]</scope>
    <source>
        <strain evidence="3">Tak-1</strain>
    </source>
</reference>
<dbReference type="EMBL" id="AP019870">
    <property type="protein sequence ID" value="BBN10359.1"/>
    <property type="molecule type" value="Genomic_DNA"/>
</dbReference>
<dbReference type="SMART" id="SM00225">
    <property type="entry name" value="BTB"/>
    <property type="match status" value="1"/>
</dbReference>
<reference evidence="6" key="3">
    <citation type="journal article" date="2020" name="Curr. Biol.">
        <title>Chromatin organization in early land plants reveals an ancestral association between H3K27me3, transposons, and constitutive heterochromatin.</title>
        <authorList>
            <person name="Montgomery S.A."/>
            <person name="Tanizawa Y."/>
            <person name="Galik B."/>
            <person name="Wang N."/>
            <person name="Ito T."/>
            <person name="Mochizuki T."/>
            <person name="Akimcheva S."/>
            <person name="Bowman J.L."/>
            <person name="Cognat V."/>
            <person name="Marechal-Drouard L."/>
            <person name="Ekker H."/>
            <person name="Hong S.F."/>
            <person name="Kohchi T."/>
            <person name="Lin S.S."/>
            <person name="Liu L.D."/>
            <person name="Nakamura Y."/>
            <person name="Valeeva L.R."/>
            <person name="Shakirov E.V."/>
            <person name="Shippen D.E."/>
            <person name="Wei W.L."/>
            <person name="Yagura M."/>
            <person name="Yamaoka S."/>
            <person name="Yamato K.T."/>
            <person name="Liu C."/>
            <person name="Berger F."/>
        </authorList>
    </citation>
    <scope>NUCLEOTIDE SEQUENCE [LARGE SCALE GENOMIC DNA]</scope>
    <source>
        <strain evidence="6">Tak-1</strain>
    </source>
</reference>
<accession>A0A176W9B9</accession>
<evidence type="ECO:0000259" key="2">
    <source>
        <dbReference type="PROSITE" id="PS50097"/>
    </source>
</evidence>
<dbReference type="Proteomes" id="UP001162541">
    <property type="component" value="Chromosome 5"/>
</dbReference>
<dbReference type="Pfam" id="PF00651">
    <property type="entry name" value="BTB"/>
    <property type="match status" value="1"/>
</dbReference>
<dbReference type="InterPro" id="IPR011333">
    <property type="entry name" value="SKP1/BTB/POZ_sf"/>
</dbReference>
<feature type="domain" description="BTB" evidence="2">
    <location>
        <begin position="72"/>
        <end position="140"/>
    </location>
</feature>
<dbReference type="CDD" id="cd14733">
    <property type="entry name" value="BACK"/>
    <property type="match status" value="1"/>
</dbReference>
<organism evidence="4 5">
    <name type="scientific">Marchantia polymorpha subsp. ruderalis</name>
    <dbReference type="NCBI Taxonomy" id="1480154"/>
    <lineage>
        <taxon>Eukaryota</taxon>
        <taxon>Viridiplantae</taxon>
        <taxon>Streptophyta</taxon>
        <taxon>Embryophyta</taxon>
        <taxon>Marchantiophyta</taxon>
        <taxon>Marchantiopsida</taxon>
        <taxon>Marchantiidae</taxon>
        <taxon>Marchantiales</taxon>
        <taxon>Marchantiaceae</taxon>
        <taxon>Marchantia</taxon>
    </lineage>
</organism>
<dbReference type="Gene3D" id="3.30.710.10">
    <property type="entry name" value="Potassium Channel Kv1.1, Chain A"/>
    <property type="match status" value="1"/>
</dbReference>
<dbReference type="CDD" id="cd18186">
    <property type="entry name" value="BTB_POZ_ZBTB_KLHL-like"/>
    <property type="match status" value="1"/>
</dbReference>